<protein>
    <submittedName>
        <fullName evidence="1">Uncharacterized protein</fullName>
    </submittedName>
</protein>
<sequence length="41" mass="4979">MKKLLKYFAQKYVFAALFFSDKVKLRPINIELEILLEDMDR</sequence>
<name>G9Y9E0_HAFAL</name>
<proteinExistence type="predicted"/>
<evidence type="ECO:0000313" key="2">
    <source>
        <dbReference type="Proteomes" id="UP000005959"/>
    </source>
</evidence>
<evidence type="ECO:0000313" key="1">
    <source>
        <dbReference type="EMBL" id="EHM40876.1"/>
    </source>
</evidence>
<gene>
    <name evidence="1" type="ORF">HMPREF0454_03109</name>
</gene>
<dbReference type="AlphaFoldDB" id="G9Y9E0"/>
<organism evidence="1 2">
    <name type="scientific">Hafnia alvei ATCC 51873</name>
    <dbReference type="NCBI Taxonomy" id="1002364"/>
    <lineage>
        <taxon>Bacteria</taxon>
        <taxon>Pseudomonadati</taxon>
        <taxon>Pseudomonadota</taxon>
        <taxon>Gammaproteobacteria</taxon>
        <taxon>Enterobacterales</taxon>
        <taxon>Hafniaceae</taxon>
        <taxon>Hafnia</taxon>
    </lineage>
</organism>
<comment type="caution">
    <text evidence="1">The sequence shown here is derived from an EMBL/GenBank/DDBJ whole genome shotgun (WGS) entry which is preliminary data.</text>
</comment>
<accession>G9Y9E0</accession>
<dbReference type="Proteomes" id="UP000005959">
    <property type="component" value="Unassembled WGS sequence"/>
</dbReference>
<dbReference type="HOGENOM" id="CLU_3270869_0_0_6"/>
<dbReference type="EMBL" id="AGCI01000072">
    <property type="protein sequence ID" value="EHM40876.1"/>
    <property type="molecule type" value="Genomic_DNA"/>
</dbReference>
<reference evidence="1 2" key="1">
    <citation type="submission" date="2011-08" db="EMBL/GenBank/DDBJ databases">
        <authorList>
            <person name="Weinstock G."/>
            <person name="Sodergren E."/>
            <person name="Clifton S."/>
            <person name="Fulton L."/>
            <person name="Fulton B."/>
            <person name="Courtney L."/>
            <person name="Fronick C."/>
            <person name="Harrison M."/>
            <person name="Strong C."/>
            <person name="Farmer C."/>
            <person name="Delahaunty K."/>
            <person name="Markovic C."/>
            <person name="Hall O."/>
            <person name="Minx P."/>
            <person name="Tomlinson C."/>
            <person name="Mitreva M."/>
            <person name="Hou S."/>
            <person name="Chen J."/>
            <person name="Wollam A."/>
            <person name="Pepin K.H."/>
            <person name="Johnson M."/>
            <person name="Bhonagiri V."/>
            <person name="Zhang X."/>
            <person name="Suruliraj S."/>
            <person name="Warren W."/>
            <person name="Chinwalla A."/>
            <person name="Mardis E.R."/>
            <person name="Wilson R.K."/>
        </authorList>
    </citation>
    <scope>NUCLEOTIDE SEQUENCE [LARGE SCALE GENOMIC DNA]</scope>
    <source>
        <strain evidence="1 2">ATCC 51873</strain>
    </source>
</reference>